<dbReference type="Gene3D" id="1.10.10.10">
    <property type="entry name" value="Winged helix-like DNA-binding domain superfamily/Winged helix DNA-binding domain"/>
    <property type="match status" value="1"/>
</dbReference>
<organism evidence="1 2">
    <name type="scientific">Acidianus brierleyi</name>
    <dbReference type="NCBI Taxonomy" id="41673"/>
    <lineage>
        <taxon>Archaea</taxon>
        <taxon>Thermoproteota</taxon>
        <taxon>Thermoprotei</taxon>
        <taxon>Sulfolobales</taxon>
        <taxon>Sulfolobaceae</taxon>
        <taxon>Acidianus</taxon>
    </lineage>
</organism>
<accession>A0A2U9IF53</accession>
<evidence type="ECO:0000313" key="2">
    <source>
        <dbReference type="Proteomes" id="UP000248044"/>
    </source>
</evidence>
<dbReference type="InterPro" id="IPR036390">
    <property type="entry name" value="WH_DNA-bd_sf"/>
</dbReference>
<dbReference type="AlphaFoldDB" id="A0A2U9IF53"/>
<dbReference type="OrthoDB" id="40588at2157"/>
<dbReference type="EMBL" id="CP029289">
    <property type="protein sequence ID" value="AWR94574.1"/>
    <property type="molecule type" value="Genomic_DNA"/>
</dbReference>
<keyword evidence="2" id="KW-1185">Reference proteome</keyword>
<dbReference type="SUPFAM" id="SSF46785">
    <property type="entry name" value="Winged helix' DNA-binding domain"/>
    <property type="match status" value="1"/>
</dbReference>
<sequence length="75" mass="9153">MNNKLREKIIEILKNRDMTSEEIMKEILKTSTEFSPMEFRETLADLVREGIIEKYPVYENKKFYFKLKKNFVPQF</sequence>
<dbReference type="RefSeq" id="WP_110270455.1">
    <property type="nucleotide sequence ID" value="NZ_CP029289.2"/>
</dbReference>
<gene>
    <name evidence="1" type="ORF">DFR85_08175</name>
</gene>
<dbReference type="Proteomes" id="UP000248044">
    <property type="component" value="Chromosome"/>
</dbReference>
<reference evidence="1 2" key="1">
    <citation type="submission" date="2018-05" db="EMBL/GenBank/DDBJ databases">
        <title>Complete Genome Sequences of Extremely Thermoacidophilic, Metal-Mobilizing Type-Strain Members of the Archaeal Family Sulfolobaceae: Acidianus brierleyi DSM-1651T, Acidianus sulfidivorans DSM-18786T, Metallosphaera hakonensis DSM-7519T, and Metallosphaera prunae DSM-10039T.</title>
        <authorList>
            <person name="Counts J.A."/>
            <person name="Kelly R.M."/>
        </authorList>
    </citation>
    <scope>NUCLEOTIDE SEQUENCE [LARGE SCALE GENOMIC DNA]</scope>
    <source>
        <strain evidence="1 2">DSM 1651</strain>
    </source>
</reference>
<protein>
    <recommendedName>
        <fullName evidence="3">ArsR family transcriptional regulator</fullName>
    </recommendedName>
</protein>
<evidence type="ECO:0000313" key="1">
    <source>
        <dbReference type="EMBL" id="AWR94574.1"/>
    </source>
</evidence>
<proteinExistence type="predicted"/>
<evidence type="ECO:0008006" key="3">
    <source>
        <dbReference type="Google" id="ProtNLM"/>
    </source>
</evidence>
<dbReference type="InterPro" id="IPR036388">
    <property type="entry name" value="WH-like_DNA-bd_sf"/>
</dbReference>
<dbReference type="KEGG" id="abri:DFR85_08175"/>
<dbReference type="GeneID" id="36832125"/>
<name>A0A2U9IF53_9CREN</name>